<dbReference type="Proteomes" id="UP000177622">
    <property type="component" value="Unassembled WGS sequence"/>
</dbReference>
<accession>A0A1F5LAV8</accession>
<dbReference type="Gene3D" id="1.10.510.10">
    <property type="entry name" value="Transferase(Phosphotransferase) domain 1"/>
    <property type="match status" value="1"/>
</dbReference>
<name>A0A1F5LAV8_PENAI</name>
<feature type="compositionally biased region" description="Low complexity" evidence="9">
    <location>
        <begin position="331"/>
        <end position="386"/>
    </location>
</feature>
<keyword evidence="6" id="KW-0067">ATP-binding</keyword>
<proteinExistence type="predicted"/>
<feature type="domain" description="Protein kinase" evidence="10">
    <location>
        <begin position="1"/>
        <end position="310"/>
    </location>
</feature>
<evidence type="ECO:0000256" key="1">
    <source>
        <dbReference type="ARBA" id="ARBA00012513"/>
    </source>
</evidence>
<evidence type="ECO:0000256" key="3">
    <source>
        <dbReference type="ARBA" id="ARBA00022679"/>
    </source>
</evidence>
<dbReference type="PANTHER" id="PTHR24343">
    <property type="entry name" value="SERINE/THREONINE KINASE"/>
    <property type="match status" value="1"/>
</dbReference>
<dbReference type="InterPro" id="IPR000719">
    <property type="entry name" value="Prot_kinase_dom"/>
</dbReference>
<dbReference type="InterPro" id="IPR011009">
    <property type="entry name" value="Kinase-like_dom_sf"/>
</dbReference>
<dbReference type="PROSITE" id="PS50011">
    <property type="entry name" value="PROTEIN_KINASE_DOM"/>
    <property type="match status" value="1"/>
</dbReference>
<keyword evidence="3" id="KW-0808">Transferase</keyword>
<dbReference type="OrthoDB" id="6513151at2759"/>
<dbReference type="SUPFAM" id="SSF56112">
    <property type="entry name" value="Protein kinase-like (PK-like)"/>
    <property type="match status" value="1"/>
</dbReference>
<feature type="region of interest" description="Disordered" evidence="9">
    <location>
        <begin position="313"/>
        <end position="390"/>
    </location>
</feature>
<evidence type="ECO:0000259" key="10">
    <source>
        <dbReference type="PROSITE" id="PS50011"/>
    </source>
</evidence>
<keyword evidence="12" id="KW-1185">Reference proteome</keyword>
<dbReference type="RefSeq" id="XP_022485500.1">
    <property type="nucleotide sequence ID" value="XM_022634647.1"/>
</dbReference>
<protein>
    <recommendedName>
        <fullName evidence="1">non-specific serine/threonine protein kinase</fullName>
        <ecNumber evidence="1">2.7.11.1</ecNumber>
    </recommendedName>
</protein>
<sequence length="443" mass="48963">MEWEEGMVSQTVNITAGENKKISEKDKEIEDVVDHSSSIAICSSQKDQEVSSGIHKLYAIKDCSSGSNPIDKAHRKRIIAAFDLSSSLDHQNIVRTFDLHELSNGNLCESFERCSGGDLYSLIIASRQLAQTEANCFFKQLMHGIHYIHKMGVAHCDLKPENILLSSSGCLKISNLGTVECFHLGKEKTTLPKKDCCPNPYIPPERYLGSEFDPKAVDIWAAAIIYIAMRTGRIPWKMANDKDECFRDYIIDRMIGRVYFFIEDICNVASRRLERYIHRSDKCLAAMTEVALNDRCGGISIYSYPGYTYVPVSPDPTDLPQADENGDPIISTVEPATTEPPSTASPASSSTQTPFPTTETLPATTEAFTTTEVPSETTTESPTSTTDAPVDIVTGCNHTTRNVPEDPETCSEFVERFDVTVSKLMEFNPILKSSNGSCDFTAA</sequence>
<dbReference type="GO" id="GO:0030003">
    <property type="term" value="P:intracellular monoatomic cation homeostasis"/>
    <property type="evidence" value="ECO:0007669"/>
    <property type="project" value="TreeGrafter"/>
</dbReference>
<evidence type="ECO:0000256" key="5">
    <source>
        <dbReference type="ARBA" id="ARBA00022777"/>
    </source>
</evidence>
<dbReference type="EMBL" id="LXJU01000018">
    <property type="protein sequence ID" value="OGE50051.1"/>
    <property type="molecule type" value="Genomic_DNA"/>
</dbReference>
<dbReference type="Pfam" id="PF00069">
    <property type="entry name" value="Pkinase"/>
    <property type="match status" value="1"/>
</dbReference>
<evidence type="ECO:0000313" key="12">
    <source>
        <dbReference type="Proteomes" id="UP000177622"/>
    </source>
</evidence>
<comment type="catalytic activity">
    <reaction evidence="7">
        <text>L-threonyl-[protein] + ATP = O-phospho-L-threonyl-[protein] + ADP + H(+)</text>
        <dbReference type="Rhea" id="RHEA:46608"/>
        <dbReference type="Rhea" id="RHEA-COMP:11060"/>
        <dbReference type="Rhea" id="RHEA-COMP:11605"/>
        <dbReference type="ChEBI" id="CHEBI:15378"/>
        <dbReference type="ChEBI" id="CHEBI:30013"/>
        <dbReference type="ChEBI" id="CHEBI:30616"/>
        <dbReference type="ChEBI" id="CHEBI:61977"/>
        <dbReference type="ChEBI" id="CHEBI:456216"/>
        <dbReference type="EC" id="2.7.11.1"/>
    </reaction>
</comment>
<dbReference type="GO" id="GO:0005829">
    <property type="term" value="C:cytosol"/>
    <property type="evidence" value="ECO:0007669"/>
    <property type="project" value="TreeGrafter"/>
</dbReference>
<dbReference type="GO" id="GO:0004674">
    <property type="term" value="F:protein serine/threonine kinase activity"/>
    <property type="evidence" value="ECO:0007669"/>
    <property type="project" value="UniProtKB-KW"/>
</dbReference>
<keyword evidence="4" id="KW-0547">Nucleotide-binding</keyword>
<keyword evidence="5" id="KW-0418">Kinase</keyword>
<evidence type="ECO:0000256" key="7">
    <source>
        <dbReference type="ARBA" id="ARBA00047899"/>
    </source>
</evidence>
<dbReference type="EC" id="2.7.11.1" evidence="1"/>
<dbReference type="GO" id="GO:0005524">
    <property type="term" value="F:ATP binding"/>
    <property type="evidence" value="ECO:0007669"/>
    <property type="project" value="UniProtKB-KW"/>
</dbReference>
<dbReference type="SMART" id="SM00220">
    <property type="entry name" value="S_TKc"/>
    <property type="match status" value="1"/>
</dbReference>
<dbReference type="GeneID" id="34579381"/>
<evidence type="ECO:0000313" key="11">
    <source>
        <dbReference type="EMBL" id="OGE50051.1"/>
    </source>
</evidence>
<evidence type="ECO:0000256" key="4">
    <source>
        <dbReference type="ARBA" id="ARBA00022741"/>
    </source>
</evidence>
<evidence type="ECO:0000256" key="9">
    <source>
        <dbReference type="SAM" id="MobiDB-lite"/>
    </source>
</evidence>
<reference evidence="11 12" key="1">
    <citation type="journal article" date="2016" name="Sci. Rep.">
        <title>Penicillium arizonense, a new, genome sequenced fungal species, reveals a high chemical diversity in secreted metabolites.</title>
        <authorList>
            <person name="Grijseels S."/>
            <person name="Nielsen J.C."/>
            <person name="Randelovic M."/>
            <person name="Nielsen J."/>
            <person name="Nielsen K.F."/>
            <person name="Workman M."/>
            <person name="Frisvad J.C."/>
        </authorList>
    </citation>
    <scope>NUCLEOTIDE SEQUENCE [LARGE SCALE GENOMIC DNA]</scope>
    <source>
        <strain evidence="11 12">CBS 141311</strain>
    </source>
</reference>
<dbReference type="AlphaFoldDB" id="A0A1F5LAV8"/>
<dbReference type="PANTHER" id="PTHR24343:SF558">
    <property type="entry name" value="PROTEIN KINASE DOMAIN-CONTAINING PROTEIN"/>
    <property type="match status" value="1"/>
</dbReference>
<dbReference type="STRING" id="1835702.A0A1F5LAV8"/>
<comment type="caution">
    <text evidence="11">The sequence shown here is derived from an EMBL/GenBank/DDBJ whole genome shotgun (WGS) entry which is preliminary data.</text>
</comment>
<evidence type="ECO:0000256" key="8">
    <source>
        <dbReference type="ARBA" id="ARBA00048679"/>
    </source>
</evidence>
<evidence type="ECO:0000256" key="6">
    <source>
        <dbReference type="ARBA" id="ARBA00022840"/>
    </source>
</evidence>
<organism evidence="11 12">
    <name type="scientific">Penicillium arizonense</name>
    <dbReference type="NCBI Taxonomy" id="1835702"/>
    <lineage>
        <taxon>Eukaryota</taxon>
        <taxon>Fungi</taxon>
        <taxon>Dikarya</taxon>
        <taxon>Ascomycota</taxon>
        <taxon>Pezizomycotina</taxon>
        <taxon>Eurotiomycetes</taxon>
        <taxon>Eurotiomycetidae</taxon>
        <taxon>Eurotiales</taxon>
        <taxon>Aspergillaceae</taxon>
        <taxon>Penicillium</taxon>
    </lineage>
</organism>
<gene>
    <name evidence="11" type="ORF">PENARI_c018G10008</name>
</gene>
<keyword evidence="2" id="KW-0723">Serine/threonine-protein kinase</keyword>
<comment type="catalytic activity">
    <reaction evidence="8">
        <text>L-seryl-[protein] + ATP = O-phospho-L-seryl-[protein] + ADP + H(+)</text>
        <dbReference type="Rhea" id="RHEA:17989"/>
        <dbReference type="Rhea" id="RHEA-COMP:9863"/>
        <dbReference type="Rhea" id="RHEA-COMP:11604"/>
        <dbReference type="ChEBI" id="CHEBI:15378"/>
        <dbReference type="ChEBI" id="CHEBI:29999"/>
        <dbReference type="ChEBI" id="CHEBI:30616"/>
        <dbReference type="ChEBI" id="CHEBI:83421"/>
        <dbReference type="ChEBI" id="CHEBI:456216"/>
        <dbReference type="EC" id="2.7.11.1"/>
    </reaction>
</comment>
<dbReference type="PROSITE" id="PS00108">
    <property type="entry name" value="PROTEIN_KINASE_ST"/>
    <property type="match status" value="1"/>
</dbReference>
<dbReference type="InterPro" id="IPR008271">
    <property type="entry name" value="Ser/Thr_kinase_AS"/>
</dbReference>
<evidence type="ECO:0000256" key="2">
    <source>
        <dbReference type="ARBA" id="ARBA00022527"/>
    </source>
</evidence>